<dbReference type="Proteomes" id="UP000013526">
    <property type="component" value="Unassembled WGS sequence"/>
</dbReference>
<keyword evidence="2" id="KW-1185">Reference proteome</keyword>
<evidence type="ECO:0000313" key="1">
    <source>
        <dbReference type="EMBL" id="EOD54772.1"/>
    </source>
</evidence>
<protein>
    <submittedName>
        <fullName evidence="1">D-isomer specific 2-hydroxyacid dehydrogenase</fullName>
    </submittedName>
</protein>
<gene>
    <name evidence="1" type="ORF">G113_12614</name>
</gene>
<name>R1F4N5_9GAMM</name>
<proteinExistence type="predicted"/>
<accession>R1F4N5</accession>
<comment type="caution">
    <text evidence="1">The sequence shown here is derived from an EMBL/GenBank/DDBJ whole genome shotgun (WGS) entry which is preliminary data.</text>
</comment>
<sequence length="54" mass="5874">MLSLTNVIGTPHLGYVTRDSYELYLGQAFDNLLAFAAGVPVNMANPGCGWETRK</sequence>
<dbReference type="EMBL" id="AQGQ01000083">
    <property type="protein sequence ID" value="EOD54772.1"/>
    <property type="molecule type" value="Genomic_DNA"/>
</dbReference>
<dbReference type="Gene3D" id="3.40.50.720">
    <property type="entry name" value="NAD(P)-binding Rossmann-like Domain"/>
    <property type="match status" value="2"/>
</dbReference>
<dbReference type="AlphaFoldDB" id="R1F4N5"/>
<organism evidence="1 2">
    <name type="scientific">Aeromonas molluscorum 848</name>
    <dbReference type="NCBI Taxonomy" id="1268236"/>
    <lineage>
        <taxon>Bacteria</taxon>
        <taxon>Pseudomonadati</taxon>
        <taxon>Pseudomonadota</taxon>
        <taxon>Gammaproteobacteria</taxon>
        <taxon>Aeromonadales</taxon>
        <taxon>Aeromonadaceae</taxon>
        <taxon>Aeromonas</taxon>
    </lineage>
</organism>
<dbReference type="PATRIC" id="fig|1268236.3.peg.2484"/>
<evidence type="ECO:0000313" key="2">
    <source>
        <dbReference type="Proteomes" id="UP000013526"/>
    </source>
</evidence>
<reference evidence="1 2" key="1">
    <citation type="journal article" date="2013" name="Genome Announc.">
        <title>Draft Genome Sequence of Aeromonas molluscorum Strain 848TT, Isolated from Bivalve Molluscs.</title>
        <authorList>
            <person name="Spataro N."/>
            <person name="Farfan M."/>
            <person name="Albarral V."/>
            <person name="Sanglas A."/>
            <person name="Loren J.G."/>
            <person name="Fuste M.C."/>
            <person name="Bosch E."/>
        </authorList>
    </citation>
    <scope>NUCLEOTIDE SEQUENCE [LARGE SCALE GENOMIC DNA]</scope>
    <source>
        <strain evidence="1 2">848</strain>
    </source>
</reference>
<dbReference type="RefSeq" id="WP_005902506.1">
    <property type="nucleotide sequence ID" value="NZ_AQGQ01000083.1"/>
</dbReference>